<feature type="compositionally biased region" description="Basic residues" evidence="1">
    <location>
        <begin position="30"/>
        <end position="42"/>
    </location>
</feature>
<organism evidence="2">
    <name type="scientific">uncultured Ramlibacter sp</name>
    <dbReference type="NCBI Taxonomy" id="260755"/>
    <lineage>
        <taxon>Bacteria</taxon>
        <taxon>Pseudomonadati</taxon>
        <taxon>Pseudomonadota</taxon>
        <taxon>Betaproteobacteria</taxon>
        <taxon>Burkholderiales</taxon>
        <taxon>Comamonadaceae</taxon>
        <taxon>Ramlibacter</taxon>
        <taxon>environmental samples</taxon>
    </lineage>
</organism>
<name>A0A6J4Q8J1_9BURK</name>
<proteinExistence type="predicted"/>
<evidence type="ECO:0000313" key="2">
    <source>
        <dbReference type="EMBL" id="CAA9434738.1"/>
    </source>
</evidence>
<gene>
    <name evidence="2" type="ORF">AVDCRST_MAG51-2844</name>
</gene>
<dbReference type="AlphaFoldDB" id="A0A6J4Q8J1"/>
<feature type="non-terminal residue" evidence="2">
    <location>
        <position position="42"/>
    </location>
</feature>
<feature type="compositionally biased region" description="Basic residues" evidence="1">
    <location>
        <begin position="1"/>
        <end position="12"/>
    </location>
</feature>
<feature type="compositionally biased region" description="Low complexity" evidence="1">
    <location>
        <begin position="13"/>
        <end position="29"/>
    </location>
</feature>
<protein>
    <submittedName>
        <fullName evidence="2">Uncharacterized protein</fullName>
    </submittedName>
</protein>
<accession>A0A6J4Q8J1</accession>
<feature type="region of interest" description="Disordered" evidence="1">
    <location>
        <begin position="1"/>
        <end position="42"/>
    </location>
</feature>
<reference evidence="2" key="1">
    <citation type="submission" date="2020-02" db="EMBL/GenBank/DDBJ databases">
        <authorList>
            <person name="Meier V. D."/>
        </authorList>
    </citation>
    <scope>NUCLEOTIDE SEQUENCE</scope>
    <source>
        <strain evidence="2">AVDCRST_MAG51</strain>
    </source>
</reference>
<sequence length="42" mass="4761">GHRDCRSRHRRPGPGARPATARGRLPGLRGRTRGARDRSRHH</sequence>
<evidence type="ECO:0000256" key="1">
    <source>
        <dbReference type="SAM" id="MobiDB-lite"/>
    </source>
</evidence>
<feature type="non-terminal residue" evidence="2">
    <location>
        <position position="1"/>
    </location>
</feature>
<dbReference type="EMBL" id="CADCUX010000609">
    <property type="protein sequence ID" value="CAA9434738.1"/>
    <property type="molecule type" value="Genomic_DNA"/>
</dbReference>